<feature type="compositionally biased region" description="Basic and acidic residues" evidence="1">
    <location>
        <begin position="197"/>
        <end position="209"/>
    </location>
</feature>
<organism evidence="2">
    <name type="scientific">bioreactor metagenome</name>
    <dbReference type="NCBI Taxonomy" id="1076179"/>
    <lineage>
        <taxon>unclassified sequences</taxon>
        <taxon>metagenomes</taxon>
        <taxon>ecological metagenomes</taxon>
    </lineage>
</organism>
<comment type="caution">
    <text evidence="2">The sequence shown here is derived from an EMBL/GenBank/DDBJ whole genome shotgun (WGS) entry which is preliminary data.</text>
</comment>
<dbReference type="AlphaFoldDB" id="A0A645FT34"/>
<feature type="compositionally biased region" description="Basic and acidic residues" evidence="1">
    <location>
        <begin position="102"/>
        <end position="111"/>
    </location>
</feature>
<evidence type="ECO:0000256" key="1">
    <source>
        <dbReference type="SAM" id="MobiDB-lite"/>
    </source>
</evidence>
<evidence type="ECO:0000313" key="2">
    <source>
        <dbReference type="EMBL" id="MPN16886.1"/>
    </source>
</evidence>
<feature type="region of interest" description="Disordered" evidence="1">
    <location>
        <begin position="1"/>
        <end position="209"/>
    </location>
</feature>
<dbReference type="EMBL" id="VSSQ01063889">
    <property type="protein sequence ID" value="MPN16886.1"/>
    <property type="molecule type" value="Genomic_DNA"/>
</dbReference>
<feature type="compositionally biased region" description="Basic and acidic residues" evidence="1">
    <location>
        <begin position="126"/>
        <end position="145"/>
    </location>
</feature>
<reference evidence="2" key="1">
    <citation type="submission" date="2019-08" db="EMBL/GenBank/DDBJ databases">
        <authorList>
            <person name="Kucharzyk K."/>
            <person name="Murdoch R.W."/>
            <person name="Higgins S."/>
            <person name="Loffler F."/>
        </authorList>
    </citation>
    <scope>NUCLEOTIDE SEQUENCE</scope>
</reference>
<feature type="compositionally biased region" description="Basic and acidic residues" evidence="1">
    <location>
        <begin position="26"/>
        <end position="38"/>
    </location>
</feature>
<name>A0A645FT34_9ZZZZ</name>
<protein>
    <submittedName>
        <fullName evidence="2">Uncharacterized protein</fullName>
    </submittedName>
</protein>
<proteinExistence type="predicted"/>
<feature type="compositionally biased region" description="Basic and acidic residues" evidence="1">
    <location>
        <begin position="159"/>
        <end position="168"/>
    </location>
</feature>
<accession>A0A645FT34</accession>
<gene>
    <name evidence="2" type="ORF">SDC9_164233</name>
</gene>
<sequence length="209" mass="22793">MLIGEDAQADQLGPGDGAQDAEEDHPDQALDDGQRDLGDGEDGQELADRGAEAGLGVGQRQLARGDDVRRQVRQRHREEHLDLQWCPQLLQGHVRGVADPWPDDRHREDVGAQRGDPAVGEQQGLEEQHHRAQEGHHRWPEEDRAGPGAGRVRRRAGDRRHLQGRQDEGEGAGGGEQDPVLRVLTDLTYGGADALDDERGGGDRPADAV</sequence>
<feature type="compositionally biased region" description="Basic and acidic residues" evidence="1">
    <location>
        <begin position="63"/>
        <end position="82"/>
    </location>
</feature>